<evidence type="ECO:0000313" key="3">
    <source>
        <dbReference type="Proteomes" id="UP001187143"/>
    </source>
</evidence>
<comment type="caution">
    <text evidence="2">The sequence shown here is derived from an EMBL/GenBank/DDBJ whole genome shotgun (WGS) entry which is preliminary data.</text>
</comment>
<dbReference type="AlphaFoldDB" id="A0AAE4REA7"/>
<feature type="region of interest" description="Disordered" evidence="1">
    <location>
        <begin position="121"/>
        <end position="156"/>
    </location>
</feature>
<reference evidence="2" key="1">
    <citation type="submission" date="2023-10" db="EMBL/GenBank/DDBJ databases">
        <title>Characterization and genome sequence of Mycobacterium intracellulare ABSURDO, a novel pathogenic isolate with three colony morphotypes that vary in growth and acid-fastness.</title>
        <authorList>
            <person name="Jude B.A."/>
            <person name="Robinson R.T."/>
        </authorList>
    </citation>
    <scope>NUCLEOTIDE SEQUENCE</scope>
    <source>
        <strain evidence="2">ABSURDO Component B</strain>
    </source>
</reference>
<name>A0AAE4REA7_MYCIT</name>
<sequence>MDATDGVPAPGFEIKELCPVCRADLDAFLAGDRDIASRPDPITKIDAGIVRARPNIPNIALMSDEPVADDAVETPEEIPTHKRQAEKRTCESCGHTGFRKFQKTPTGWCCWRCIDSQKRQLTTETEPEAESDPEPEPETPQAEESNIVGRNSTPNVAKPLPAAVTARCQDCTRTWQLTGFVLEKAAEMHELKHGHIVKILDNAGAA</sequence>
<dbReference type="Proteomes" id="UP001187143">
    <property type="component" value="Unassembled WGS sequence"/>
</dbReference>
<feature type="compositionally biased region" description="Acidic residues" evidence="1">
    <location>
        <begin position="125"/>
        <end position="137"/>
    </location>
</feature>
<protein>
    <submittedName>
        <fullName evidence="2">Uncharacterized protein</fullName>
    </submittedName>
</protein>
<dbReference type="EMBL" id="JAWLLD010000021">
    <property type="protein sequence ID" value="MDV7014254.1"/>
    <property type="molecule type" value="Genomic_DNA"/>
</dbReference>
<accession>A0AAE4REA7</accession>
<gene>
    <name evidence="2" type="ORF">R4F53_18355</name>
</gene>
<organism evidence="2 3">
    <name type="scientific">Mycobacterium intracellulare</name>
    <dbReference type="NCBI Taxonomy" id="1767"/>
    <lineage>
        <taxon>Bacteria</taxon>
        <taxon>Bacillati</taxon>
        <taxon>Actinomycetota</taxon>
        <taxon>Actinomycetes</taxon>
        <taxon>Mycobacteriales</taxon>
        <taxon>Mycobacteriaceae</taxon>
        <taxon>Mycobacterium</taxon>
        <taxon>Mycobacterium avium complex (MAC)</taxon>
    </lineage>
</organism>
<dbReference type="RefSeq" id="WP_317728692.1">
    <property type="nucleotide sequence ID" value="NZ_JAWLLC010000033.1"/>
</dbReference>
<evidence type="ECO:0000256" key="1">
    <source>
        <dbReference type="SAM" id="MobiDB-lite"/>
    </source>
</evidence>
<evidence type="ECO:0000313" key="2">
    <source>
        <dbReference type="EMBL" id="MDV7014254.1"/>
    </source>
</evidence>
<proteinExistence type="predicted"/>